<dbReference type="eggNOG" id="ENOG502RR01">
    <property type="taxonomic scope" value="Eukaryota"/>
</dbReference>
<dbReference type="VEuPathDB" id="FungiDB:UREG_00386"/>
<reference evidence="3" key="1">
    <citation type="journal article" date="2009" name="Genome Res.">
        <title>Comparative genomic analyses of the human fungal pathogens Coccidioides and their relatives.</title>
        <authorList>
            <person name="Sharpton T.J."/>
            <person name="Stajich J.E."/>
            <person name="Rounsley S.D."/>
            <person name="Gardner M.J."/>
            <person name="Wortman J.R."/>
            <person name="Jordar V.S."/>
            <person name="Maiti R."/>
            <person name="Kodira C.D."/>
            <person name="Neafsey D.E."/>
            <person name="Zeng Q."/>
            <person name="Hung C.-Y."/>
            <person name="McMahan C."/>
            <person name="Muszewska A."/>
            <person name="Grynberg M."/>
            <person name="Mandel M.A."/>
            <person name="Kellner E.M."/>
            <person name="Barker B.M."/>
            <person name="Galgiani J.N."/>
            <person name="Orbach M.J."/>
            <person name="Kirkland T.N."/>
            <person name="Cole G.T."/>
            <person name="Henn M.R."/>
            <person name="Birren B.W."/>
            <person name="Taylor J.W."/>
        </authorList>
    </citation>
    <scope>NUCLEOTIDE SEQUENCE [LARGE SCALE GENOMIC DNA]</scope>
    <source>
        <strain evidence="3">UAMH 1704</strain>
    </source>
</reference>
<dbReference type="OMA" id="SHRYHIQ"/>
<dbReference type="Proteomes" id="UP000002058">
    <property type="component" value="Unassembled WGS sequence"/>
</dbReference>
<evidence type="ECO:0000313" key="3">
    <source>
        <dbReference type="Proteomes" id="UP000002058"/>
    </source>
</evidence>
<dbReference type="OrthoDB" id="4524386at2759"/>
<dbReference type="GeneID" id="8444469"/>
<dbReference type="InParanoid" id="C4JDG8"/>
<evidence type="ECO:0000256" key="1">
    <source>
        <dbReference type="SAM" id="MobiDB-lite"/>
    </source>
</evidence>
<feature type="compositionally biased region" description="Basic and acidic residues" evidence="1">
    <location>
        <begin position="183"/>
        <end position="192"/>
    </location>
</feature>
<dbReference type="RefSeq" id="XP_002540873.1">
    <property type="nucleotide sequence ID" value="XM_002540827.1"/>
</dbReference>
<feature type="compositionally biased region" description="Basic and acidic residues" evidence="1">
    <location>
        <begin position="525"/>
        <end position="534"/>
    </location>
</feature>
<accession>C4JDG8</accession>
<name>C4JDG8_UNCRE</name>
<proteinExistence type="predicted"/>
<feature type="region of interest" description="Disordered" evidence="1">
    <location>
        <begin position="507"/>
        <end position="534"/>
    </location>
</feature>
<dbReference type="AlphaFoldDB" id="C4JDG8"/>
<feature type="compositionally biased region" description="Polar residues" evidence="1">
    <location>
        <begin position="195"/>
        <end position="204"/>
    </location>
</feature>
<feature type="region of interest" description="Disordered" evidence="1">
    <location>
        <begin position="240"/>
        <end position="304"/>
    </location>
</feature>
<dbReference type="HOGENOM" id="CLU_426175_0_0_1"/>
<evidence type="ECO:0000313" key="2">
    <source>
        <dbReference type="EMBL" id="EEP75540.1"/>
    </source>
</evidence>
<organism evidence="2 3">
    <name type="scientific">Uncinocarpus reesii (strain UAMH 1704)</name>
    <dbReference type="NCBI Taxonomy" id="336963"/>
    <lineage>
        <taxon>Eukaryota</taxon>
        <taxon>Fungi</taxon>
        <taxon>Dikarya</taxon>
        <taxon>Ascomycota</taxon>
        <taxon>Pezizomycotina</taxon>
        <taxon>Eurotiomycetes</taxon>
        <taxon>Eurotiomycetidae</taxon>
        <taxon>Onygenales</taxon>
        <taxon>Onygenaceae</taxon>
        <taxon>Uncinocarpus</taxon>
    </lineage>
</organism>
<dbReference type="KEGG" id="ure:UREG_00386"/>
<feature type="compositionally biased region" description="Polar residues" evidence="1">
    <location>
        <begin position="244"/>
        <end position="270"/>
    </location>
</feature>
<dbReference type="EMBL" id="CH476615">
    <property type="protein sequence ID" value="EEP75540.1"/>
    <property type="molecule type" value="Genomic_DNA"/>
</dbReference>
<feature type="region of interest" description="Disordered" evidence="1">
    <location>
        <begin position="445"/>
        <end position="492"/>
    </location>
</feature>
<gene>
    <name evidence="2" type="ORF">UREG_00386</name>
</gene>
<keyword evidence="3" id="KW-1185">Reference proteome</keyword>
<protein>
    <submittedName>
        <fullName evidence="2">Uncharacterized protein</fullName>
    </submittedName>
</protein>
<sequence>MVGLKKFLNAEKIQSRLCSPDSADLGCYSPSRGVHFFKIFTEAHPPKICQPSLLKMENQTFLGIDRQFEDLHDHFRSRPEKRYHYIDPKRCPLRTKHHIDVLEAIFPPQNYPSTPVSPLTLYNEDIAERNITTPPIQVQDPYARVISAIYQEDVADRNIIRNGGSLACDASRYHLRVQKTRPQVRETKEGRTRTRSQSPASNRKSFVDNGGGNLRTSTSEHGLRKYSSAAIENEASKFDKTKITTESSNGSRPATGTTHANSTSALNTKMNDAYDKLASAGSGGRRAPKSSRLKSGPRAAGEKVPQPQCNLLLFPKPCTFSTRKNVRDLSINMELAAPRKMFVKVGTRSVETSSPKSQRNPSIAEVVNGPASIPNPATHKLNEIINLLKQACSPRLTEPSTATETLQDAIVREINSHDAFHRINSDGSFDACAEISPVLIVEHSQEQVPRHKAPSTNFSRKGKYETRYFQKTSSKETERSPTTPGRELSIPALMDLERDATYRFERQRRHTYAQPSSTLLNECESDIRKKSLSP</sequence>
<feature type="region of interest" description="Disordered" evidence="1">
    <location>
        <begin position="177"/>
        <end position="224"/>
    </location>
</feature>
<feature type="compositionally biased region" description="Basic and acidic residues" evidence="1">
    <location>
        <begin position="462"/>
        <end position="479"/>
    </location>
</feature>